<accession>A0A177WQC8</accession>
<keyword evidence="2" id="KW-0732">Signal</keyword>
<dbReference type="EMBL" id="DS022307">
    <property type="protein sequence ID" value="OAJ42319.1"/>
    <property type="molecule type" value="Genomic_DNA"/>
</dbReference>
<proteinExistence type="predicted"/>
<feature type="region of interest" description="Disordered" evidence="1">
    <location>
        <begin position="21"/>
        <end position="67"/>
    </location>
</feature>
<evidence type="ECO:0000313" key="3">
    <source>
        <dbReference type="EMBL" id="OAJ42319.1"/>
    </source>
</evidence>
<dbReference type="OrthoDB" id="10632595at2759"/>
<sequence length="201" mass="21652">MYQHSVISTLVLSLIIASSGVSGTPSTQFLARRSGDDSYDDTSLPQSELVPNPTGTESDAPYESSEKPYYGDLMPAVTAVMEMPMAIPSEALQLLKPAMMSSEKHGMTDPSQWDCEEVVEFPADHWDCEVTEMEKIDLSLFDCWEETDFTDMDCEEVMGEFECDEDDEPAGSPPAGPAGPSATSASSAPPAESSAVKSDTN</sequence>
<feature type="compositionally biased region" description="Low complexity" evidence="1">
    <location>
        <begin position="178"/>
        <end position="195"/>
    </location>
</feature>
<reference evidence="3 4" key="1">
    <citation type="submission" date="2006-10" db="EMBL/GenBank/DDBJ databases">
        <title>The Genome Sequence of Batrachochytrium dendrobatidis JEL423.</title>
        <authorList>
            <consortium name="The Broad Institute Genome Sequencing Platform"/>
            <person name="Birren B."/>
            <person name="Lander E."/>
            <person name="Galagan J."/>
            <person name="Cuomo C."/>
            <person name="Devon K."/>
            <person name="Jaffe D."/>
            <person name="Butler J."/>
            <person name="Alvarez P."/>
            <person name="Gnerre S."/>
            <person name="Grabherr M."/>
            <person name="Kleber M."/>
            <person name="Mauceli E."/>
            <person name="Brockman W."/>
            <person name="Young S."/>
            <person name="LaButti K."/>
            <person name="Sykes S."/>
            <person name="DeCaprio D."/>
            <person name="Crawford M."/>
            <person name="Koehrsen M."/>
            <person name="Engels R."/>
            <person name="Montgomery P."/>
            <person name="Pearson M."/>
            <person name="Howarth C."/>
            <person name="Larson L."/>
            <person name="White J."/>
            <person name="O'Leary S."/>
            <person name="Kodira C."/>
            <person name="Zeng Q."/>
            <person name="Yandava C."/>
            <person name="Alvarado L."/>
            <person name="Longcore J."/>
            <person name="James T."/>
        </authorList>
    </citation>
    <scope>NUCLEOTIDE SEQUENCE [LARGE SCALE GENOMIC DNA]</scope>
    <source>
        <strain evidence="3 4">JEL423</strain>
    </source>
</reference>
<feature type="region of interest" description="Disordered" evidence="1">
    <location>
        <begin position="161"/>
        <end position="201"/>
    </location>
</feature>
<reference evidence="3 4" key="2">
    <citation type="submission" date="2016-05" db="EMBL/GenBank/DDBJ databases">
        <title>Lineage-specific infection strategies underlie the spectrum of fungal disease in amphibians.</title>
        <authorList>
            <person name="Cuomo C.A."/>
            <person name="Farrer R.A."/>
            <person name="James T."/>
            <person name="Longcore J."/>
            <person name="Birren B."/>
        </authorList>
    </citation>
    <scope>NUCLEOTIDE SEQUENCE [LARGE SCALE GENOMIC DNA]</scope>
    <source>
        <strain evidence="3 4">JEL423</strain>
    </source>
</reference>
<dbReference type="VEuPathDB" id="FungiDB:BDEG_25784"/>
<evidence type="ECO:0000256" key="2">
    <source>
        <dbReference type="SAM" id="SignalP"/>
    </source>
</evidence>
<protein>
    <submittedName>
        <fullName evidence="3">Uncharacterized protein</fullName>
    </submittedName>
</protein>
<dbReference type="Proteomes" id="UP000077115">
    <property type="component" value="Unassembled WGS sequence"/>
</dbReference>
<gene>
    <name evidence="3" type="ORF">BDEG_25784</name>
</gene>
<organism evidence="3 4">
    <name type="scientific">Batrachochytrium dendrobatidis (strain JEL423)</name>
    <dbReference type="NCBI Taxonomy" id="403673"/>
    <lineage>
        <taxon>Eukaryota</taxon>
        <taxon>Fungi</taxon>
        <taxon>Fungi incertae sedis</taxon>
        <taxon>Chytridiomycota</taxon>
        <taxon>Chytridiomycota incertae sedis</taxon>
        <taxon>Chytridiomycetes</taxon>
        <taxon>Rhizophydiales</taxon>
        <taxon>Rhizophydiales incertae sedis</taxon>
        <taxon>Batrachochytrium</taxon>
    </lineage>
</organism>
<feature type="chain" id="PRO_5008077778" evidence="2">
    <location>
        <begin position="24"/>
        <end position="201"/>
    </location>
</feature>
<dbReference type="AlphaFoldDB" id="A0A177WQC8"/>
<evidence type="ECO:0000256" key="1">
    <source>
        <dbReference type="SAM" id="MobiDB-lite"/>
    </source>
</evidence>
<name>A0A177WQC8_BATDL</name>
<feature type="signal peptide" evidence="2">
    <location>
        <begin position="1"/>
        <end position="23"/>
    </location>
</feature>
<evidence type="ECO:0000313" key="4">
    <source>
        <dbReference type="Proteomes" id="UP000077115"/>
    </source>
</evidence>